<keyword evidence="3" id="KW-0804">Transcription</keyword>
<sequence>MSNTHILNGISTGDIKSTLDPALLNSTDTALFLKPPAPAWPSVEMAPTWAPFDTSPLVPEIASLLDQSSKTSATPYHIYPSLQLEADLDKVMTLPADASETKSPSPRQKDKSVKLHDTRSMLARPKQRPPPKATPSPPKRQRQTKQAATKGMGSGINGDAEPTTHRERSLERNRVAASKCRKRKKKWVDELEKRNSRLEKRHKDLKTEYLFLVQEISGLKNYIVGHASCHDPNIDIWLESEASKYVCKLQSEGPWRIRGLGFPPSPDAMSSSTPSWGNSQCTEPPNGSSTESEDSNSSSDPYDPNWDNEKMVSF</sequence>
<dbReference type="InParanoid" id="E9E063"/>
<dbReference type="EMBL" id="GL698488">
    <property type="protein sequence ID" value="EFY90664.1"/>
    <property type="molecule type" value="Genomic_DNA"/>
</dbReference>
<evidence type="ECO:0000313" key="9">
    <source>
        <dbReference type="Proteomes" id="UP000002499"/>
    </source>
</evidence>
<evidence type="ECO:0000256" key="5">
    <source>
        <dbReference type="SAM" id="Coils"/>
    </source>
</evidence>
<dbReference type="HOGENOM" id="CLU_093548_0_0_1"/>
<feature type="compositionally biased region" description="Pro residues" evidence="6">
    <location>
        <begin position="128"/>
        <end position="138"/>
    </location>
</feature>
<dbReference type="Gene3D" id="1.20.5.170">
    <property type="match status" value="1"/>
</dbReference>
<evidence type="ECO:0000256" key="6">
    <source>
        <dbReference type="SAM" id="MobiDB-lite"/>
    </source>
</evidence>
<keyword evidence="4" id="KW-0539">Nucleus</keyword>
<feature type="region of interest" description="Disordered" evidence="6">
    <location>
        <begin position="97"/>
        <end position="178"/>
    </location>
</feature>
<dbReference type="Pfam" id="PF00170">
    <property type="entry name" value="bZIP_1"/>
    <property type="match status" value="1"/>
</dbReference>
<reference evidence="8 9" key="1">
    <citation type="journal article" date="2011" name="PLoS Genet.">
        <title>Genome sequencing and comparative transcriptomics of the model entomopathogenic fungi Metarhizium anisopliae and M. acridum.</title>
        <authorList>
            <person name="Gao Q."/>
            <person name="Jin K."/>
            <person name="Ying S.H."/>
            <person name="Zhang Y."/>
            <person name="Xiao G."/>
            <person name="Shang Y."/>
            <person name="Duan Z."/>
            <person name="Hu X."/>
            <person name="Xie X.Q."/>
            <person name="Zhou G."/>
            <person name="Peng G."/>
            <person name="Luo Z."/>
            <person name="Huang W."/>
            <person name="Wang B."/>
            <person name="Fang W."/>
            <person name="Wang S."/>
            <person name="Zhong Y."/>
            <person name="Ma L.J."/>
            <person name="St Leger R.J."/>
            <person name="Zhao G.P."/>
            <person name="Pei Y."/>
            <person name="Feng M.G."/>
            <person name="Xia Y."/>
            <person name="Wang C."/>
        </authorList>
    </citation>
    <scope>NUCLEOTIDE SEQUENCE [LARGE SCALE GENOMIC DNA]</scope>
    <source>
        <strain evidence="8 9">CQMa 102</strain>
    </source>
</reference>
<feature type="compositionally biased region" description="Basic and acidic residues" evidence="6">
    <location>
        <begin position="107"/>
        <end position="119"/>
    </location>
</feature>
<evidence type="ECO:0000256" key="4">
    <source>
        <dbReference type="ARBA" id="ARBA00023242"/>
    </source>
</evidence>
<comment type="subcellular location">
    <subcellularLocation>
        <location evidence="1">Nucleus</location>
    </subcellularLocation>
</comment>
<dbReference type="OMA" id="GHASCHD"/>
<dbReference type="PROSITE" id="PS50217">
    <property type="entry name" value="BZIP"/>
    <property type="match status" value="1"/>
</dbReference>
<feature type="domain" description="BZIP" evidence="7">
    <location>
        <begin position="163"/>
        <end position="226"/>
    </location>
</feature>
<dbReference type="AlphaFoldDB" id="E9E063"/>
<feature type="compositionally biased region" description="Polar residues" evidence="6">
    <location>
        <begin position="268"/>
        <end position="285"/>
    </location>
</feature>
<dbReference type="InterPro" id="IPR051027">
    <property type="entry name" value="bZIP_transcription_factors"/>
</dbReference>
<dbReference type="PANTHER" id="PTHR19304">
    <property type="entry name" value="CYCLIC-AMP RESPONSE ELEMENT BINDING PROTEIN"/>
    <property type="match status" value="1"/>
</dbReference>
<feature type="coiled-coil region" evidence="5">
    <location>
        <begin position="181"/>
        <end position="215"/>
    </location>
</feature>
<accession>E9E063</accession>
<dbReference type="SUPFAM" id="SSF57959">
    <property type="entry name" value="Leucine zipper domain"/>
    <property type="match status" value="1"/>
</dbReference>
<proteinExistence type="predicted"/>
<evidence type="ECO:0000256" key="2">
    <source>
        <dbReference type="ARBA" id="ARBA00023015"/>
    </source>
</evidence>
<dbReference type="STRING" id="655827.E9E063"/>
<dbReference type="eggNOG" id="KOG1414">
    <property type="taxonomic scope" value="Eukaryota"/>
</dbReference>
<dbReference type="GO" id="GO:0003700">
    <property type="term" value="F:DNA-binding transcription factor activity"/>
    <property type="evidence" value="ECO:0007669"/>
    <property type="project" value="InterPro"/>
</dbReference>
<feature type="compositionally biased region" description="Basic and acidic residues" evidence="6">
    <location>
        <begin position="162"/>
        <end position="174"/>
    </location>
</feature>
<feature type="compositionally biased region" description="Low complexity" evidence="6">
    <location>
        <begin position="286"/>
        <end position="305"/>
    </location>
</feature>
<keyword evidence="2" id="KW-0805">Transcription regulation</keyword>
<dbReference type="GO" id="GO:0005634">
    <property type="term" value="C:nucleus"/>
    <property type="evidence" value="ECO:0007669"/>
    <property type="project" value="UniProtKB-SubCell"/>
</dbReference>
<gene>
    <name evidence="8" type="ORF">MAC_03244</name>
</gene>
<evidence type="ECO:0000256" key="1">
    <source>
        <dbReference type="ARBA" id="ARBA00004123"/>
    </source>
</evidence>
<evidence type="ECO:0000313" key="8">
    <source>
        <dbReference type="EMBL" id="EFY90664.1"/>
    </source>
</evidence>
<dbReference type="SMART" id="SM00338">
    <property type="entry name" value="BRLZ"/>
    <property type="match status" value="1"/>
</dbReference>
<feature type="region of interest" description="Disordered" evidence="6">
    <location>
        <begin position="258"/>
        <end position="314"/>
    </location>
</feature>
<dbReference type="Proteomes" id="UP000002499">
    <property type="component" value="Unassembled WGS sequence"/>
</dbReference>
<dbReference type="OrthoDB" id="295274at2759"/>
<protein>
    <submittedName>
        <fullName evidence="8">Transcription factor atf21</fullName>
    </submittedName>
</protein>
<evidence type="ECO:0000256" key="3">
    <source>
        <dbReference type="ARBA" id="ARBA00023163"/>
    </source>
</evidence>
<dbReference type="InterPro" id="IPR046347">
    <property type="entry name" value="bZIP_sf"/>
</dbReference>
<dbReference type="CDD" id="cd14687">
    <property type="entry name" value="bZIP_ATF2"/>
    <property type="match status" value="1"/>
</dbReference>
<evidence type="ECO:0000259" key="7">
    <source>
        <dbReference type="PROSITE" id="PS50217"/>
    </source>
</evidence>
<dbReference type="InterPro" id="IPR004827">
    <property type="entry name" value="bZIP"/>
</dbReference>
<keyword evidence="5" id="KW-0175">Coiled coil</keyword>
<dbReference type="PROSITE" id="PS00036">
    <property type="entry name" value="BZIP_BASIC"/>
    <property type="match status" value="1"/>
</dbReference>
<organism evidence="9">
    <name type="scientific">Metarhizium acridum (strain CQMa 102)</name>
    <dbReference type="NCBI Taxonomy" id="655827"/>
    <lineage>
        <taxon>Eukaryota</taxon>
        <taxon>Fungi</taxon>
        <taxon>Dikarya</taxon>
        <taxon>Ascomycota</taxon>
        <taxon>Pezizomycotina</taxon>
        <taxon>Sordariomycetes</taxon>
        <taxon>Hypocreomycetidae</taxon>
        <taxon>Hypocreales</taxon>
        <taxon>Clavicipitaceae</taxon>
        <taxon>Metarhizium</taxon>
    </lineage>
</organism>
<name>E9E063_METAQ</name>
<keyword evidence="9" id="KW-1185">Reference proteome</keyword>